<evidence type="ECO:0000256" key="2">
    <source>
        <dbReference type="ARBA" id="ARBA00012438"/>
    </source>
</evidence>
<accession>A0A1H8Q5V5</accession>
<evidence type="ECO:0000256" key="5">
    <source>
        <dbReference type="ARBA" id="ARBA00022741"/>
    </source>
</evidence>
<gene>
    <name evidence="9" type="ORF">SAMN05444123_10354</name>
</gene>
<dbReference type="Gene3D" id="3.30.565.10">
    <property type="entry name" value="Histidine kinase-like ATPase, C-terminal domain"/>
    <property type="match status" value="1"/>
</dbReference>
<dbReference type="Pfam" id="PF07536">
    <property type="entry name" value="HWE_HK"/>
    <property type="match status" value="1"/>
</dbReference>
<keyword evidence="10" id="KW-1185">Reference proteome</keyword>
<keyword evidence="3" id="KW-0597">Phosphoprotein</keyword>
<dbReference type="GO" id="GO:0005524">
    <property type="term" value="F:ATP binding"/>
    <property type="evidence" value="ECO:0007669"/>
    <property type="project" value="UniProtKB-KW"/>
</dbReference>
<evidence type="ECO:0000313" key="9">
    <source>
        <dbReference type="EMBL" id="SEO49133.1"/>
    </source>
</evidence>
<dbReference type="GO" id="GO:0004673">
    <property type="term" value="F:protein histidine kinase activity"/>
    <property type="evidence" value="ECO:0007669"/>
    <property type="project" value="UniProtKB-EC"/>
</dbReference>
<organism evidence="9 10">
    <name type="scientific">Rhodopseudomonas pseudopalustris</name>
    <dbReference type="NCBI Taxonomy" id="1513892"/>
    <lineage>
        <taxon>Bacteria</taxon>
        <taxon>Pseudomonadati</taxon>
        <taxon>Pseudomonadota</taxon>
        <taxon>Alphaproteobacteria</taxon>
        <taxon>Hyphomicrobiales</taxon>
        <taxon>Nitrobacteraceae</taxon>
        <taxon>Rhodopseudomonas</taxon>
    </lineage>
</organism>
<dbReference type="OrthoDB" id="7297573at2"/>
<proteinExistence type="predicted"/>
<dbReference type="AlphaFoldDB" id="A0A1H8Q5V5"/>
<evidence type="ECO:0000259" key="8">
    <source>
        <dbReference type="SMART" id="SM00911"/>
    </source>
</evidence>
<dbReference type="InterPro" id="IPR011102">
    <property type="entry name" value="Sig_transdc_His_kinase_HWE"/>
</dbReference>
<dbReference type="Proteomes" id="UP000199615">
    <property type="component" value="Unassembled WGS sequence"/>
</dbReference>
<sequence>MSQIDGSGEIIRRSPHPADPDDLLVAENNSLRLLLSQAKIDAWDLYSQALIDAKGRETADQLQKLILEELHHRIKNMLATVIAITSQSLRGVKDAEHARLAIEGRLIALGKAHDLLLQERWASADLGQIVRGAIKAFDDPGTSTIAVTGPDVRLAAGEVIAIAMTINELCTNTTKYGALSVPGGRVDIVWSLDPATRRLHLSWTEHDGPPVQFPERRGFGTRLIETLGRQLNGTVEVRYDPAGFAYELDVPLASQAAPTPV</sequence>
<dbReference type="PANTHER" id="PTHR41523:SF7">
    <property type="entry name" value="HISTIDINE KINASE"/>
    <property type="match status" value="1"/>
</dbReference>
<name>A0A1H8Q5V5_9BRAD</name>
<evidence type="ECO:0000256" key="7">
    <source>
        <dbReference type="ARBA" id="ARBA00022840"/>
    </source>
</evidence>
<dbReference type="RefSeq" id="WP_092682557.1">
    <property type="nucleotide sequence ID" value="NZ_FODT01000003.1"/>
</dbReference>
<evidence type="ECO:0000256" key="3">
    <source>
        <dbReference type="ARBA" id="ARBA00022553"/>
    </source>
</evidence>
<keyword evidence="5" id="KW-0547">Nucleotide-binding</keyword>
<evidence type="ECO:0000256" key="1">
    <source>
        <dbReference type="ARBA" id="ARBA00000085"/>
    </source>
</evidence>
<evidence type="ECO:0000256" key="4">
    <source>
        <dbReference type="ARBA" id="ARBA00022679"/>
    </source>
</evidence>
<feature type="domain" description="Signal transduction histidine kinase HWE region" evidence="8">
    <location>
        <begin position="69"/>
        <end position="151"/>
    </location>
</feature>
<comment type="catalytic activity">
    <reaction evidence="1">
        <text>ATP + protein L-histidine = ADP + protein N-phospho-L-histidine.</text>
        <dbReference type="EC" id="2.7.13.3"/>
    </reaction>
</comment>
<evidence type="ECO:0000313" key="10">
    <source>
        <dbReference type="Proteomes" id="UP000199615"/>
    </source>
</evidence>
<dbReference type="EMBL" id="FODT01000003">
    <property type="protein sequence ID" value="SEO49133.1"/>
    <property type="molecule type" value="Genomic_DNA"/>
</dbReference>
<keyword evidence="6 9" id="KW-0418">Kinase</keyword>
<dbReference type="EC" id="2.7.13.3" evidence="2"/>
<keyword evidence="7" id="KW-0067">ATP-binding</keyword>
<evidence type="ECO:0000256" key="6">
    <source>
        <dbReference type="ARBA" id="ARBA00022777"/>
    </source>
</evidence>
<keyword evidence="4" id="KW-0808">Transferase</keyword>
<dbReference type="SMART" id="SM00911">
    <property type="entry name" value="HWE_HK"/>
    <property type="match status" value="1"/>
</dbReference>
<reference evidence="10" key="1">
    <citation type="submission" date="2016-10" db="EMBL/GenBank/DDBJ databases">
        <authorList>
            <person name="Varghese N."/>
            <person name="Submissions S."/>
        </authorList>
    </citation>
    <scope>NUCLEOTIDE SEQUENCE [LARGE SCALE GENOMIC DNA]</scope>
    <source>
        <strain evidence="10">DSM 123</strain>
    </source>
</reference>
<dbReference type="PANTHER" id="PTHR41523">
    <property type="entry name" value="TWO-COMPONENT SYSTEM SENSOR PROTEIN"/>
    <property type="match status" value="1"/>
</dbReference>
<protein>
    <recommendedName>
        <fullName evidence="2">histidine kinase</fullName>
        <ecNumber evidence="2">2.7.13.3</ecNumber>
    </recommendedName>
</protein>
<dbReference type="InterPro" id="IPR036890">
    <property type="entry name" value="HATPase_C_sf"/>
</dbReference>